<feature type="compositionally biased region" description="Basic residues" evidence="1">
    <location>
        <begin position="343"/>
        <end position="352"/>
    </location>
</feature>
<dbReference type="Proteomes" id="UP000007801">
    <property type="component" value="Unassembled WGS sequence"/>
</dbReference>
<feature type="region of interest" description="Disordered" evidence="1">
    <location>
        <begin position="296"/>
        <end position="323"/>
    </location>
</feature>
<feature type="region of interest" description="Disordered" evidence="1">
    <location>
        <begin position="336"/>
        <end position="409"/>
    </location>
</feature>
<evidence type="ECO:0000313" key="2">
    <source>
        <dbReference type="EMBL" id="KPU76059.1"/>
    </source>
</evidence>
<accession>A0A0P8Y2N6</accession>
<proteinExistence type="predicted"/>
<feature type="compositionally biased region" description="Basic and acidic residues" evidence="1">
    <location>
        <begin position="354"/>
        <end position="400"/>
    </location>
</feature>
<dbReference type="OrthoDB" id="7860854at2759"/>
<evidence type="ECO:0000313" key="3">
    <source>
        <dbReference type="Proteomes" id="UP000007801"/>
    </source>
</evidence>
<protein>
    <submittedName>
        <fullName evidence="2">Uncharacterized protein</fullName>
    </submittedName>
</protein>
<feature type="region of interest" description="Disordered" evidence="1">
    <location>
        <begin position="110"/>
        <end position="139"/>
    </location>
</feature>
<evidence type="ECO:0000256" key="1">
    <source>
        <dbReference type="SAM" id="MobiDB-lite"/>
    </source>
</evidence>
<feature type="region of interest" description="Disordered" evidence="1">
    <location>
        <begin position="1"/>
        <end position="44"/>
    </location>
</feature>
<dbReference type="EMBL" id="CH902619">
    <property type="protein sequence ID" value="KPU76059.1"/>
    <property type="molecule type" value="Genomic_DNA"/>
</dbReference>
<gene>
    <name evidence="2" type="primary">Dana\GF12822</name>
    <name evidence="2" type="synonym">dana_GLEANR_12840</name>
    <name evidence="2" type="ORF">GF12822</name>
</gene>
<dbReference type="InParanoid" id="A0A0P8Y2N6"/>
<feature type="compositionally biased region" description="Low complexity" evidence="1">
    <location>
        <begin position="22"/>
        <end position="31"/>
    </location>
</feature>
<name>A0A0P8Y2N6_DROAN</name>
<reference evidence="2 3" key="1">
    <citation type="journal article" date="2007" name="Nature">
        <title>Evolution of genes and genomes on the Drosophila phylogeny.</title>
        <authorList>
            <consortium name="Drosophila 12 Genomes Consortium"/>
            <person name="Clark A.G."/>
            <person name="Eisen M.B."/>
            <person name="Smith D.R."/>
            <person name="Bergman C.M."/>
            <person name="Oliver B."/>
            <person name="Markow T.A."/>
            <person name="Kaufman T.C."/>
            <person name="Kellis M."/>
            <person name="Gelbart W."/>
            <person name="Iyer V.N."/>
            <person name="Pollard D.A."/>
            <person name="Sackton T.B."/>
            <person name="Larracuente A.M."/>
            <person name="Singh N.D."/>
            <person name="Abad J.P."/>
            <person name="Abt D.N."/>
            <person name="Adryan B."/>
            <person name="Aguade M."/>
            <person name="Akashi H."/>
            <person name="Anderson W.W."/>
            <person name="Aquadro C.F."/>
            <person name="Ardell D.H."/>
            <person name="Arguello R."/>
            <person name="Artieri C.G."/>
            <person name="Barbash D.A."/>
            <person name="Barker D."/>
            <person name="Barsanti P."/>
            <person name="Batterham P."/>
            <person name="Batzoglou S."/>
            <person name="Begun D."/>
            <person name="Bhutkar A."/>
            <person name="Blanco E."/>
            <person name="Bosak S.A."/>
            <person name="Bradley R.K."/>
            <person name="Brand A.D."/>
            <person name="Brent M.R."/>
            <person name="Brooks A.N."/>
            <person name="Brown R.H."/>
            <person name="Butlin R.K."/>
            <person name="Caggese C."/>
            <person name="Calvi B.R."/>
            <person name="Bernardo de Carvalho A."/>
            <person name="Caspi A."/>
            <person name="Castrezana S."/>
            <person name="Celniker S.E."/>
            <person name="Chang J.L."/>
            <person name="Chapple C."/>
            <person name="Chatterji S."/>
            <person name="Chinwalla A."/>
            <person name="Civetta A."/>
            <person name="Clifton S.W."/>
            <person name="Comeron J.M."/>
            <person name="Costello J.C."/>
            <person name="Coyne J.A."/>
            <person name="Daub J."/>
            <person name="David R.G."/>
            <person name="Delcher A.L."/>
            <person name="Delehaunty K."/>
            <person name="Do C.B."/>
            <person name="Ebling H."/>
            <person name="Edwards K."/>
            <person name="Eickbush T."/>
            <person name="Evans J.D."/>
            <person name="Filipski A."/>
            <person name="Findeiss S."/>
            <person name="Freyhult E."/>
            <person name="Fulton L."/>
            <person name="Fulton R."/>
            <person name="Garcia A.C."/>
            <person name="Gardiner A."/>
            <person name="Garfield D.A."/>
            <person name="Garvin B.E."/>
            <person name="Gibson G."/>
            <person name="Gilbert D."/>
            <person name="Gnerre S."/>
            <person name="Godfrey J."/>
            <person name="Good R."/>
            <person name="Gotea V."/>
            <person name="Gravely B."/>
            <person name="Greenberg A.J."/>
            <person name="Griffiths-Jones S."/>
            <person name="Gross S."/>
            <person name="Guigo R."/>
            <person name="Gustafson E.A."/>
            <person name="Haerty W."/>
            <person name="Hahn M.W."/>
            <person name="Halligan D.L."/>
            <person name="Halpern A.L."/>
            <person name="Halter G.M."/>
            <person name="Han M.V."/>
            <person name="Heger A."/>
            <person name="Hillier L."/>
            <person name="Hinrichs A.S."/>
            <person name="Holmes I."/>
            <person name="Hoskins R.A."/>
            <person name="Hubisz M.J."/>
            <person name="Hultmark D."/>
            <person name="Huntley M.A."/>
            <person name="Jaffe D.B."/>
            <person name="Jagadeeshan S."/>
            <person name="Jeck W.R."/>
            <person name="Johnson J."/>
            <person name="Jones C.D."/>
            <person name="Jordan W.C."/>
            <person name="Karpen G.H."/>
            <person name="Kataoka E."/>
            <person name="Keightley P.D."/>
            <person name="Kheradpour P."/>
            <person name="Kirkness E.F."/>
            <person name="Koerich L.B."/>
            <person name="Kristiansen K."/>
            <person name="Kudrna D."/>
            <person name="Kulathinal R.J."/>
            <person name="Kumar S."/>
            <person name="Kwok R."/>
            <person name="Lander E."/>
            <person name="Langley C.H."/>
            <person name="Lapoint R."/>
            <person name="Lazzaro B.P."/>
            <person name="Lee S.J."/>
            <person name="Levesque L."/>
            <person name="Li R."/>
            <person name="Lin C.F."/>
            <person name="Lin M.F."/>
            <person name="Lindblad-Toh K."/>
            <person name="Llopart A."/>
            <person name="Long M."/>
            <person name="Low L."/>
            <person name="Lozovsky E."/>
            <person name="Lu J."/>
            <person name="Luo M."/>
            <person name="Machado C.A."/>
            <person name="Makalowski W."/>
            <person name="Marzo M."/>
            <person name="Matsuda M."/>
            <person name="Matzkin L."/>
            <person name="McAllister B."/>
            <person name="McBride C.S."/>
            <person name="McKernan B."/>
            <person name="McKernan K."/>
            <person name="Mendez-Lago M."/>
            <person name="Minx P."/>
            <person name="Mollenhauer M.U."/>
            <person name="Montooth K."/>
            <person name="Mount S.M."/>
            <person name="Mu X."/>
            <person name="Myers E."/>
            <person name="Negre B."/>
            <person name="Newfeld S."/>
            <person name="Nielsen R."/>
            <person name="Noor M.A."/>
            <person name="O'Grady P."/>
            <person name="Pachter L."/>
            <person name="Papaceit M."/>
            <person name="Parisi M.J."/>
            <person name="Parisi M."/>
            <person name="Parts L."/>
            <person name="Pedersen J.S."/>
            <person name="Pesole G."/>
            <person name="Phillippy A.M."/>
            <person name="Ponting C.P."/>
            <person name="Pop M."/>
            <person name="Porcelli D."/>
            <person name="Powell J.R."/>
            <person name="Prohaska S."/>
            <person name="Pruitt K."/>
            <person name="Puig M."/>
            <person name="Quesneville H."/>
            <person name="Ram K.R."/>
            <person name="Rand D."/>
            <person name="Rasmussen M.D."/>
            <person name="Reed L.K."/>
            <person name="Reenan R."/>
            <person name="Reily A."/>
            <person name="Remington K.A."/>
            <person name="Rieger T.T."/>
            <person name="Ritchie M.G."/>
            <person name="Robin C."/>
            <person name="Rogers Y.H."/>
            <person name="Rohde C."/>
            <person name="Rozas J."/>
            <person name="Rubenfield M.J."/>
            <person name="Ruiz A."/>
            <person name="Russo S."/>
            <person name="Salzberg S.L."/>
            <person name="Sanchez-Gracia A."/>
            <person name="Saranga D.J."/>
            <person name="Sato H."/>
            <person name="Schaeffer S.W."/>
            <person name="Schatz M.C."/>
            <person name="Schlenke T."/>
            <person name="Schwartz R."/>
            <person name="Segarra C."/>
            <person name="Singh R.S."/>
            <person name="Sirot L."/>
            <person name="Sirota M."/>
            <person name="Sisneros N.B."/>
            <person name="Smith C.D."/>
            <person name="Smith T.F."/>
            <person name="Spieth J."/>
            <person name="Stage D.E."/>
            <person name="Stark A."/>
            <person name="Stephan W."/>
            <person name="Strausberg R.L."/>
            <person name="Strempel S."/>
            <person name="Sturgill D."/>
            <person name="Sutton G."/>
            <person name="Sutton G.G."/>
            <person name="Tao W."/>
            <person name="Teichmann S."/>
            <person name="Tobari Y.N."/>
            <person name="Tomimura Y."/>
            <person name="Tsolas J.M."/>
            <person name="Valente V.L."/>
            <person name="Venter E."/>
            <person name="Venter J.C."/>
            <person name="Vicario S."/>
            <person name="Vieira F.G."/>
            <person name="Vilella A.J."/>
            <person name="Villasante A."/>
            <person name="Walenz B."/>
            <person name="Wang J."/>
            <person name="Wasserman M."/>
            <person name="Watts T."/>
            <person name="Wilson D."/>
            <person name="Wilson R.K."/>
            <person name="Wing R.A."/>
            <person name="Wolfner M.F."/>
            <person name="Wong A."/>
            <person name="Wong G.K."/>
            <person name="Wu C.I."/>
            <person name="Wu G."/>
            <person name="Yamamoto D."/>
            <person name="Yang H.P."/>
            <person name="Yang S.P."/>
            <person name="Yorke J.A."/>
            <person name="Yoshida K."/>
            <person name="Zdobnov E."/>
            <person name="Zhang P."/>
            <person name="Zhang Y."/>
            <person name="Zimin A.V."/>
            <person name="Baldwin J."/>
            <person name="Abdouelleil A."/>
            <person name="Abdulkadir J."/>
            <person name="Abebe A."/>
            <person name="Abera B."/>
            <person name="Abreu J."/>
            <person name="Acer S.C."/>
            <person name="Aftuck L."/>
            <person name="Alexander A."/>
            <person name="An P."/>
            <person name="Anderson E."/>
            <person name="Anderson S."/>
            <person name="Arachi H."/>
            <person name="Azer M."/>
            <person name="Bachantsang P."/>
            <person name="Barry A."/>
            <person name="Bayul T."/>
            <person name="Berlin A."/>
            <person name="Bessette D."/>
            <person name="Bloom T."/>
            <person name="Blye J."/>
            <person name="Boguslavskiy L."/>
            <person name="Bonnet C."/>
            <person name="Boukhgalter B."/>
            <person name="Bourzgui I."/>
            <person name="Brown A."/>
            <person name="Cahill P."/>
            <person name="Channer S."/>
            <person name="Cheshatsang Y."/>
            <person name="Chuda L."/>
            <person name="Citroen M."/>
            <person name="Collymore A."/>
            <person name="Cooke P."/>
            <person name="Costello M."/>
            <person name="D'Aco K."/>
            <person name="Daza R."/>
            <person name="De Haan G."/>
            <person name="DeGray S."/>
            <person name="DeMaso C."/>
            <person name="Dhargay N."/>
            <person name="Dooley K."/>
            <person name="Dooley E."/>
            <person name="Doricent M."/>
            <person name="Dorje P."/>
            <person name="Dorjee K."/>
            <person name="Dupes A."/>
            <person name="Elong R."/>
            <person name="Falk J."/>
            <person name="Farina A."/>
            <person name="Faro S."/>
            <person name="Ferguson D."/>
            <person name="Fisher S."/>
            <person name="Foley C.D."/>
            <person name="Franke A."/>
            <person name="Friedrich D."/>
            <person name="Gadbois L."/>
            <person name="Gearin G."/>
            <person name="Gearin C.R."/>
            <person name="Giannoukos G."/>
            <person name="Goode T."/>
            <person name="Graham J."/>
            <person name="Grandbois E."/>
            <person name="Grewal S."/>
            <person name="Gyaltsen K."/>
            <person name="Hafez N."/>
            <person name="Hagos B."/>
            <person name="Hall J."/>
            <person name="Henson C."/>
            <person name="Hollinger A."/>
            <person name="Honan T."/>
            <person name="Huard M.D."/>
            <person name="Hughes L."/>
            <person name="Hurhula B."/>
            <person name="Husby M.E."/>
            <person name="Kamat A."/>
            <person name="Kanga B."/>
            <person name="Kashin S."/>
            <person name="Khazanovich D."/>
            <person name="Kisner P."/>
            <person name="Lance K."/>
            <person name="Lara M."/>
            <person name="Lee W."/>
            <person name="Lennon N."/>
            <person name="Letendre F."/>
            <person name="LeVine R."/>
            <person name="Lipovsky A."/>
            <person name="Liu X."/>
            <person name="Liu J."/>
            <person name="Liu S."/>
            <person name="Lokyitsang T."/>
            <person name="Lokyitsang Y."/>
            <person name="Lubonja R."/>
            <person name="Lui A."/>
            <person name="MacDonald P."/>
            <person name="Magnisalis V."/>
            <person name="Maru K."/>
            <person name="Matthews C."/>
            <person name="McCusker W."/>
            <person name="McDonough S."/>
            <person name="Mehta T."/>
            <person name="Meldrim J."/>
            <person name="Meneus L."/>
            <person name="Mihai O."/>
            <person name="Mihalev A."/>
            <person name="Mihova T."/>
            <person name="Mittelman R."/>
            <person name="Mlenga V."/>
            <person name="Montmayeur A."/>
            <person name="Mulrain L."/>
            <person name="Navidi A."/>
            <person name="Naylor J."/>
            <person name="Negash T."/>
            <person name="Nguyen T."/>
            <person name="Nguyen N."/>
            <person name="Nicol R."/>
            <person name="Norbu C."/>
            <person name="Norbu N."/>
            <person name="Novod N."/>
            <person name="O'Neill B."/>
            <person name="Osman S."/>
            <person name="Markiewicz E."/>
            <person name="Oyono O.L."/>
            <person name="Patti C."/>
            <person name="Phunkhang P."/>
            <person name="Pierre F."/>
            <person name="Priest M."/>
            <person name="Raghuraman S."/>
            <person name="Rege F."/>
            <person name="Reyes R."/>
            <person name="Rise C."/>
            <person name="Rogov P."/>
            <person name="Ross K."/>
            <person name="Ryan E."/>
            <person name="Settipalli S."/>
            <person name="Shea T."/>
            <person name="Sherpa N."/>
            <person name="Shi L."/>
            <person name="Shih D."/>
            <person name="Sparrow T."/>
            <person name="Spaulding J."/>
            <person name="Stalker J."/>
            <person name="Stange-Thomann N."/>
            <person name="Stavropoulos S."/>
            <person name="Stone C."/>
            <person name="Strader C."/>
            <person name="Tesfaye S."/>
            <person name="Thomson T."/>
            <person name="Thoulutsang Y."/>
            <person name="Thoulutsang D."/>
            <person name="Topham K."/>
            <person name="Topping I."/>
            <person name="Tsamla T."/>
            <person name="Vassiliev H."/>
            <person name="Vo A."/>
            <person name="Wangchuk T."/>
            <person name="Wangdi T."/>
            <person name="Weiand M."/>
            <person name="Wilkinson J."/>
            <person name="Wilson A."/>
            <person name="Yadav S."/>
            <person name="Young G."/>
            <person name="Yu Q."/>
            <person name="Zembek L."/>
            <person name="Zhong D."/>
            <person name="Zimmer A."/>
            <person name="Zwirko Z."/>
            <person name="Jaffe D.B."/>
            <person name="Alvarez P."/>
            <person name="Brockman W."/>
            <person name="Butler J."/>
            <person name="Chin C."/>
            <person name="Gnerre S."/>
            <person name="Grabherr M."/>
            <person name="Kleber M."/>
            <person name="Mauceli E."/>
            <person name="MacCallum I."/>
        </authorList>
    </citation>
    <scope>NUCLEOTIDE SEQUENCE [LARGE SCALE GENOMIC DNA]</scope>
    <source>
        <strain evidence="3">Tucson 14024-0371.13</strain>
    </source>
</reference>
<dbReference type="AlphaFoldDB" id="A0A0P8Y2N6"/>
<keyword evidence="3" id="KW-1185">Reference proteome</keyword>
<organism evidence="2 3">
    <name type="scientific">Drosophila ananassae</name>
    <name type="common">Fruit fly</name>
    <dbReference type="NCBI Taxonomy" id="7217"/>
    <lineage>
        <taxon>Eukaryota</taxon>
        <taxon>Metazoa</taxon>
        <taxon>Ecdysozoa</taxon>
        <taxon>Arthropoda</taxon>
        <taxon>Hexapoda</taxon>
        <taxon>Insecta</taxon>
        <taxon>Pterygota</taxon>
        <taxon>Neoptera</taxon>
        <taxon>Endopterygota</taxon>
        <taxon>Diptera</taxon>
        <taxon>Brachycera</taxon>
        <taxon>Muscomorpha</taxon>
        <taxon>Ephydroidea</taxon>
        <taxon>Drosophilidae</taxon>
        <taxon>Drosophila</taxon>
        <taxon>Sophophora</taxon>
    </lineage>
</organism>
<dbReference type="eggNOG" id="ENOG502TM0T">
    <property type="taxonomic scope" value="Eukaryota"/>
</dbReference>
<sequence>MASSQYPDPKKVKTLYQKPDFLSDSSSLDSSSSDEDSPQRNWEKLNDEYFRTRKHKTYEQLINKMNEIHFRFMLLRNESMEAKQLAKMPWSMRLEMLRRKAVRAKELKKQEELEAERRRNQRAERKAEREKQRQLERERELGKITTRQQVRAEIERRMKLEREKELEEEKRINQMREKERKMKLEREKEIEETNRRNQIKAERIYCSTKSSGSDIVVHITRKKPQENSSKLPYHMETDKHIVEVYKKRCLVAEAKPRIKKDETDVEVLYRNANFVADSMGNITATRTKVTANGEIKTDPVQGFKSRHINADPTLPSLRERTSKSKNTDLYDLSLLLQENEKPPRKKERRPKTPRGYDGERVPNRKQTECKKDDIEAQEKVQKQASKEVLGDKNEVKRKESNPSAMPEQKFSVTADEVSFEFTLMTISVN</sequence>